<dbReference type="OrthoDB" id="9807461at2"/>
<dbReference type="InterPro" id="IPR005144">
    <property type="entry name" value="ATP-cone_dom"/>
</dbReference>
<keyword evidence="1 8" id="KW-0678">Repressor</keyword>
<organism evidence="11 13">
    <name type="scientific">Methylacidiphilum kamchatkense Kam1</name>
    <dbReference type="NCBI Taxonomy" id="1202785"/>
    <lineage>
        <taxon>Bacteria</taxon>
        <taxon>Pseudomonadati</taxon>
        <taxon>Verrucomicrobiota</taxon>
        <taxon>Methylacidiphilae</taxon>
        <taxon>Methylacidiphilales</taxon>
        <taxon>Methylacidiphilaceae</taxon>
        <taxon>Methylacidiphilum (ex Ratnadevi et al. 2023)</taxon>
    </lineage>
</organism>
<dbReference type="GO" id="GO:0005524">
    <property type="term" value="F:ATP binding"/>
    <property type="evidence" value="ECO:0007669"/>
    <property type="project" value="UniProtKB-UniRule"/>
</dbReference>
<dbReference type="GO" id="GO:0045892">
    <property type="term" value="P:negative regulation of DNA-templated transcription"/>
    <property type="evidence" value="ECO:0007669"/>
    <property type="project" value="UniProtKB-UniRule"/>
</dbReference>
<keyword evidence="4 8" id="KW-0067">ATP-binding</keyword>
<keyword evidence="3 8" id="KW-0863">Zinc-finger</keyword>
<evidence type="ECO:0000256" key="7">
    <source>
        <dbReference type="ARBA" id="ARBA00023163"/>
    </source>
</evidence>
<evidence type="ECO:0000259" key="9">
    <source>
        <dbReference type="PROSITE" id="PS51161"/>
    </source>
</evidence>
<name>A0A0C1UQ61_9BACT</name>
<evidence type="ECO:0000313" key="13">
    <source>
        <dbReference type="Proteomes" id="UP000315925"/>
    </source>
</evidence>
<reference evidence="13" key="3">
    <citation type="submission" date="2019-03" db="EMBL/GenBank/DDBJ databases">
        <title>Complete genome of Methylacidiphilum kamchatkense Kam1.</title>
        <authorList>
            <person name="Kruse T."/>
            <person name="Murarilal Ratnadevi C."/>
            <person name="Erikstad H.-A."/>
            <person name="Birkeland N.-K."/>
        </authorList>
    </citation>
    <scope>NUCLEOTIDE SEQUENCE [LARGE SCALE GENOMIC DNA]</scope>
    <source>
        <strain evidence="13">kam1</strain>
    </source>
</reference>
<dbReference type="PANTHER" id="PTHR30455:SF2">
    <property type="entry name" value="TRANSCRIPTIONAL REPRESSOR NRDR"/>
    <property type="match status" value="1"/>
</dbReference>
<dbReference type="EMBL" id="JQNX01000008">
    <property type="protein sequence ID" value="KIE57993.1"/>
    <property type="molecule type" value="Genomic_DNA"/>
</dbReference>
<dbReference type="KEGG" id="mkc:kam1_1202"/>
<proteinExistence type="inferred from homology"/>
<dbReference type="AlphaFoldDB" id="A0A0C1UQ61"/>
<evidence type="ECO:0000256" key="2">
    <source>
        <dbReference type="ARBA" id="ARBA00022741"/>
    </source>
</evidence>
<keyword evidence="5 8" id="KW-0805">Transcription regulation</keyword>
<dbReference type="HAMAP" id="MF_00440">
    <property type="entry name" value="NrdR"/>
    <property type="match status" value="1"/>
</dbReference>
<comment type="similarity">
    <text evidence="8">Belongs to the NrdR family.</text>
</comment>
<feature type="zinc finger region" evidence="8">
    <location>
        <begin position="3"/>
        <end position="34"/>
    </location>
</feature>
<dbReference type="PANTHER" id="PTHR30455">
    <property type="entry name" value="TRANSCRIPTIONAL REPRESSOR NRDR"/>
    <property type="match status" value="1"/>
</dbReference>
<dbReference type="PROSITE" id="PS51161">
    <property type="entry name" value="ATP_CONE"/>
    <property type="match status" value="1"/>
</dbReference>
<evidence type="ECO:0000256" key="3">
    <source>
        <dbReference type="ARBA" id="ARBA00022771"/>
    </source>
</evidence>
<keyword evidence="8" id="KW-0862">Zinc</keyword>
<dbReference type="NCBIfam" id="TIGR00244">
    <property type="entry name" value="transcriptional regulator NrdR"/>
    <property type="match status" value="1"/>
</dbReference>
<keyword evidence="6 8" id="KW-0238">DNA-binding</keyword>
<keyword evidence="2 8" id="KW-0547">Nucleotide-binding</keyword>
<dbReference type="Proteomes" id="UP000315925">
    <property type="component" value="Chromosome"/>
</dbReference>
<protein>
    <recommendedName>
        <fullName evidence="8">Transcriptional repressor NrdR</fullName>
    </recommendedName>
</protein>
<dbReference type="GO" id="GO:0003677">
    <property type="term" value="F:DNA binding"/>
    <property type="evidence" value="ECO:0007669"/>
    <property type="project" value="UniProtKB-KW"/>
</dbReference>
<evidence type="ECO:0000256" key="4">
    <source>
        <dbReference type="ARBA" id="ARBA00022840"/>
    </source>
</evidence>
<evidence type="ECO:0000256" key="1">
    <source>
        <dbReference type="ARBA" id="ARBA00022491"/>
    </source>
</evidence>
<dbReference type="InterPro" id="IPR055173">
    <property type="entry name" value="NrdR-like_N"/>
</dbReference>
<evidence type="ECO:0000313" key="10">
    <source>
        <dbReference type="EMBL" id="KIE57993.1"/>
    </source>
</evidence>
<keyword evidence="7 8" id="KW-0804">Transcription</keyword>
<evidence type="ECO:0000256" key="6">
    <source>
        <dbReference type="ARBA" id="ARBA00023125"/>
    </source>
</evidence>
<comment type="function">
    <text evidence="8">Negatively regulates transcription of bacterial ribonucleotide reductase nrd genes and operons by binding to NrdR-boxes.</text>
</comment>
<keyword evidence="8" id="KW-0479">Metal-binding</keyword>
<sequence>MKCMKCGNMEDKVIDSRPIKEGRSIRRRRECLQCGFRFTTYEEIQEIELLVKKRNGLIEPFDRNKLMLGIQKALEKRPIDQAQIEDFVDQIIEECSTEKSSIIPSYLIGTKVMNKLKTIDEVAFIRFASVYCKFHDAEDFMNVISELKMNEARSKDIPMLSPAASQ</sequence>
<dbReference type="Pfam" id="PF22811">
    <property type="entry name" value="Zn_ribbon_NrdR"/>
    <property type="match status" value="1"/>
</dbReference>
<evidence type="ECO:0000256" key="8">
    <source>
        <dbReference type="HAMAP-Rule" id="MF_00440"/>
    </source>
</evidence>
<evidence type="ECO:0000313" key="11">
    <source>
        <dbReference type="EMBL" id="QDQ42430.1"/>
    </source>
</evidence>
<dbReference type="STRING" id="1202785.A946_10125"/>
<dbReference type="EMBL" id="CP037899">
    <property type="protein sequence ID" value="QDQ42430.1"/>
    <property type="molecule type" value="Genomic_DNA"/>
</dbReference>
<keyword evidence="12" id="KW-1185">Reference proteome</keyword>
<feature type="domain" description="ATP-cone" evidence="9">
    <location>
        <begin position="49"/>
        <end position="139"/>
    </location>
</feature>
<dbReference type="RefSeq" id="WP_009061393.1">
    <property type="nucleotide sequence ID" value="NZ_CP037899.1"/>
</dbReference>
<reference evidence="11" key="2">
    <citation type="journal article" date="2019" name="BMC Genomics">
        <title>Complete genome sequence analysis of the thermoacidophilic verrucomicrobial methanotroph 'Candidatus Methylacidiphilum kamchatkense' strain Kam1 and comparison with its closest relatives.</title>
        <authorList>
            <person name="Kruse T."/>
            <person name="Ratnadevi C.M."/>
            <person name="Erikstad H.A."/>
            <person name="Birkeland N.K."/>
        </authorList>
    </citation>
    <scope>NUCLEOTIDE SEQUENCE</scope>
    <source>
        <strain evidence="11">Kam1</strain>
    </source>
</reference>
<comment type="cofactor">
    <cofactor evidence="8">
        <name>Zn(2+)</name>
        <dbReference type="ChEBI" id="CHEBI:29105"/>
    </cofactor>
    <text evidence="8">Binds 1 zinc ion.</text>
</comment>
<gene>
    <name evidence="8 10" type="primary">nrdR</name>
    <name evidence="10" type="ORF">A946_10125</name>
    <name evidence="11" type="ORF">kam1_1202</name>
</gene>
<accession>A0A0C1UQ61</accession>
<dbReference type="Pfam" id="PF03477">
    <property type="entry name" value="ATP-cone"/>
    <property type="match status" value="1"/>
</dbReference>
<evidence type="ECO:0000313" key="12">
    <source>
        <dbReference type="Proteomes" id="UP000031594"/>
    </source>
</evidence>
<dbReference type="Proteomes" id="UP000031594">
    <property type="component" value="Unassembled WGS sequence"/>
</dbReference>
<reference evidence="10 12" key="1">
    <citation type="submission" date="2014-08" db="EMBL/GenBank/DDBJ databases">
        <title>Methylacidiphilum kamchatkense strain Kam1 draft genome sequence.</title>
        <authorList>
            <person name="Birkeland N.-K."/>
            <person name="Erikstad H.A."/>
        </authorList>
    </citation>
    <scope>NUCLEOTIDE SEQUENCE [LARGE SCALE GENOMIC DNA]</scope>
    <source>
        <strain evidence="10 12">Kam1</strain>
    </source>
</reference>
<dbReference type="GO" id="GO:0008270">
    <property type="term" value="F:zinc ion binding"/>
    <property type="evidence" value="ECO:0007669"/>
    <property type="project" value="UniProtKB-UniRule"/>
</dbReference>
<evidence type="ECO:0000256" key="5">
    <source>
        <dbReference type="ARBA" id="ARBA00023015"/>
    </source>
</evidence>
<dbReference type="InterPro" id="IPR003796">
    <property type="entry name" value="RNR_NrdR-like"/>
</dbReference>